<sequence>MTGILDADDMLAKLDEDHWNALVASGEYTQKEVDKARRKLAVREEVSMCKAMLLMGLKAKDELVLRIASLQLELEKRYLAIETLSQYHAQHAHVNTQVSLLLAKLYFRDDKKNKASVLCQELVDLYKEANTPDTELTEDAAHTLASPSDPDGYRQQRAKDKQAVADAFYILGWIAIHAGDHTQAYTVWEDGYTWLPNDKRLRKQHRKRYCWDQERVQGEADGKGQDGCANAPVDEMEAFSVDEAHQAELALNLFSRRTQKNRVVFRSKKPIIPEDERQMVLDACEQFAADNGGGWGTVRHCSVPTTDVAVEDIPILRPWLRTLMRKCLAPMLRACFPLLADGTDLGPRGDRVRIHDAFVVRYDAADRSVSLPTHSDTSSLSFTVALTEQSGYEGGGTWFGALGGKVVDAPAGHAVAFAGPLRHAGHPISHGTRTILVLFCYIEGFRYGKYVGFDGEDDLEHEHAHSETSESVHAFNGVRESGGESETKRLNGLGMDGGVDKTGRCCDGVLSVSGVHGDVCRGVGGVKVDASGGQMVGRKKKQCGDDDKYDVGKGYIVYNETYELMTTIDAK</sequence>
<proteinExistence type="predicted"/>
<dbReference type="Proteomes" id="UP000054560">
    <property type="component" value="Unassembled WGS sequence"/>
</dbReference>
<dbReference type="AlphaFoldDB" id="A0A0L0FXL0"/>
<dbReference type="GeneID" id="25906793"/>
<dbReference type="SUPFAM" id="SSF48452">
    <property type="entry name" value="TPR-like"/>
    <property type="match status" value="1"/>
</dbReference>
<evidence type="ECO:0000313" key="4">
    <source>
        <dbReference type="Proteomes" id="UP000054560"/>
    </source>
</evidence>
<dbReference type="STRING" id="667725.A0A0L0FXL0"/>
<evidence type="ECO:0000259" key="2">
    <source>
        <dbReference type="PROSITE" id="PS51471"/>
    </source>
</evidence>
<dbReference type="OrthoDB" id="69177at2759"/>
<feature type="region of interest" description="Disordered" evidence="1">
    <location>
        <begin position="461"/>
        <end position="491"/>
    </location>
</feature>
<reference evidence="3 4" key="1">
    <citation type="submission" date="2011-02" db="EMBL/GenBank/DDBJ databases">
        <title>The Genome Sequence of Sphaeroforma arctica JP610.</title>
        <authorList>
            <consortium name="The Broad Institute Genome Sequencing Platform"/>
            <person name="Russ C."/>
            <person name="Cuomo C."/>
            <person name="Young S.K."/>
            <person name="Zeng Q."/>
            <person name="Gargeya S."/>
            <person name="Alvarado L."/>
            <person name="Berlin A."/>
            <person name="Chapman S.B."/>
            <person name="Chen Z."/>
            <person name="Freedman E."/>
            <person name="Gellesch M."/>
            <person name="Goldberg J."/>
            <person name="Griggs A."/>
            <person name="Gujja S."/>
            <person name="Heilman E."/>
            <person name="Heiman D."/>
            <person name="Howarth C."/>
            <person name="Mehta T."/>
            <person name="Neiman D."/>
            <person name="Pearson M."/>
            <person name="Roberts A."/>
            <person name="Saif S."/>
            <person name="Shea T."/>
            <person name="Shenoy N."/>
            <person name="Sisk P."/>
            <person name="Stolte C."/>
            <person name="Sykes S."/>
            <person name="White J."/>
            <person name="Yandava C."/>
            <person name="Burger G."/>
            <person name="Gray M.W."/>
            <person name="Holland P.W.H."/>
            <person name="King N."/>
            <person name="Lang F.B.F."/>
            <person name="Roger A.J."/>
            <person name="Ruiz-Trillo I."/>
            <person name="Haas B."/>
            <person name="Nusbaum C."/>
            <person name="Birren B."/>
        </authorList>
    </citation>
    <scope>NUCLEOTIDE SEQUENCE [LARGE SCALE GENOMIC DNA]</scope>
    <source>
        <strain evidence="3 4">JP610</strain>
    </source>
</reference>
<name>A0A0L0FXL0_9EUKA</name>
<protein>
    <recommendedName>
        <fullName evidence="2">Fe2OG dioxygenase domain-containing protein</fullName>
    </recommendedName>
</protein>
<feature type="compositionally biased region" description="Basic and acidic residues" evidence="1">
    <location>
        <begin position="461"/>
        <end position="470"/>
    </location>
</feature>
<dbReference type="eggNOG" id="ENOG502S17R">
    <property type="taxonomic scope" value="Eukaryota"/>
</dbReference>
<dbReference type="InterPro" id="IPR011990">
    <property type="entry name" value="TPR-like_helical_dom_sf"/>
</dbReference>
<dbReference type="InterPro" id="IPR005123">
    <property type="entry name" value="Oxoglu/Fe-dep_dioxygenase_dom"/>
</dbReference>
<dbReference type="EMBL" id="KQ242038">
    <property type="protein sequence ID" value="KNC81384.1"/>
    <property type="molecule type" value="Genomic_DNA"/>
</dbReference>
<accession>A0A0L0FXL0</accession>
<evidence type="ECO:0000256" key="1">
    <source>
        <dbReference type="SAM" id="MobiDB-lite"/>
    </source>
</evidence>
<organism evidence="3 4">
    <name type="scientific">Sphaeroforma arctica JP610</name>
    <dbReference type="NCBI Taxonomy" id="667725"/>
    <lineage>
        <taxon>Eukaryota</taxon>
        <taxon>Ichthyosporea</taxon>
        <taxon>Ichthyophonida</taxon>
        <taxon>Sphaeroforma</taxon>
    </lineage>
</organism>
<dbReference type="Gene3D" id="2.60.120.620">
    <property type="entry name" value="q2cbj1_9rhob like domain"/>
    <property type="match status" value="1"/>
</dbReference>
<feature type="domain" description="Fe2OG dioxygenase" evidence="2">
    <location>
        <begin position="353"/>
        <end position="442"/>
    </location>
</feature>
<keyword evidence="4" id="KW-1185">Reference proteome</keyword>
<gene>
    <name evidence="3" type="ORF">SARC_06289</name>
</gene>
<dbReference type="PROSITE" id="PS51471">
    <property type="entry name" value="FE2OG_OXY"/>
    <property type="match status" value="1"/>
</dbReference>
<evidence type="ECO:0000313" key="3">
    <source>
        <dbReference type="EMBL" id="KNC81384.1"/>
    </source>
</evidence>
<dbReference type="RefSeq" id="XP_014155286.1">
    <property type="nucleotide sequence ID" value="XM_014299811.1"/>
</dbReference>